<evidence type="ECO:0000256" key="1">
    <source>
        <dbReference type="SAM" id="MobiDB-lite"/>
    </source>
</evidence>
<dbReference type="EMBL" id="CH479204">
    <property type="protein sequence ID" value="EDW30560.1"/>
    <property type="molecule type" value="Genomic_DNA"/>
</dbReference>
<dbReference type="AlphaFoldDB" id="B4H2J3"/>
<accession>B4H2J3</accession>
<name>B4H2J3_DROPE</name>
<dbReference type="HOGENOM" id="CLU_1887903_0_0_1"/>
<dbReference type="InterPro" id="IPR013845">
    <property type="entry name" value="Ribosomal_eS4_central_region"/>
</dbReference>
<dbReference type="Proteomes" id="UP000008744">
    <property type="component" value="Unassembled WGS sequence"/>
</dbReference>
<dbReference type="Pfam" id="PF00900">
    <property type="entry name" value="Ribosomal_S4e"/>
    <property type="match status" value="1"/>
</dbReference>
<reference evidence="3 4" key="1">
    <citation type="journal article" date="2007" name="Nature">
        <title>Evolution of genes and genomes on the Drosophila phylogeny.</title>
        <authorList>
            <consortium name="Drosophila 12 Genomes Consortium"/>
            <person name="Clark A.G."/>
            <person name="Eisen M.B."/>
            <person name="Smith D.R."/>
            <person name="Bergman C.M."/>
            <person name="Oliver B."/>
            <person name="Markow T.A."/>
            <person name="Kaufman T.C."/>
            <person name="Kellis M."/>
            <person name="Gelbart W."/>
            <person name="Iyer V.N."/>
            <person name="Pollard D.A."/>
            <person name="Sackton T.B."/>
            <person name="Larracuente A.M."/>
            <person name="Singh N.D."/>
            <person name="Abad J.P."/>
            <person name="Abt D.N."/>
            <person name="Adryan B."/>
            <person name="Aguade M."/>
            <person name="Akashi H."/>
            <person name="Anderson W.W."/>
            <person name="Aquadro C.F."/>
            <person name="Ardell D.H."/>
            <person name="Arguello R."/>
            <person name="Artieri C.G."/>
            <person name="Barbash D.A."/>
            <person name="Barker D."/>
            <person name="Barsanti P."/>
            <person name="Batterham P."/>
            <person name="Batzoglou S."/>
            <person name="Begun D."/>
            <person name="Bhutkar A."/>
            <person name="Blanco E."/>
            <person name="Bosak S.A."/>
            <person name="Bradley R.K."/>
            <person name="Brand A.D."/>
            <person name="Brent M.R."/>
            <person name="Brooks A.N."/>
            <person name="Brown R.H."/>
            <person name="Butlin R.K."/>
            <person name="Caggese C."/>
            <person name="Calvi B.R."/>
            <person name="Bernardo de Carvalho A."/>
            <person name="Caspi A."/>
            <person name="Castrezana S."/>
            <person name="Celniker S.E."/>
            <person name="Chang J.L."/>
            <person name="Chapple C."/>
            <person name="Chatterji S."/>
            <person name="Chinwalla A."/>
            <person name="Civetta A."/>
            <person name="Clifton S.W."/>
            <person name="Comeron J.M."/>
            <person name="Costello J.C."/>
            <person name="Coyne J.A."/>
            <person name="Daub J."/>
            <person name="David R.G."/>
            <person name="Delcher A.L."/>
            <person name="Delehaunty K."/>
            <person name="Do C.B."/>
            <person name="Ebling H."/>
            <person name="Edwards K."/>
            <person name="Eickbush T."/>
            <person name="Evans J.D."/>
            <person name="Filipski A."/>
            <person name="Findeiss S."/>
            <person name="Freyhult E."/>
            <person name="Fulton L."/>
            <person name="Fulton R."/>
            <person name="Garcia A.C."/>
            <person name="Gardiner A."/>
            <person name="Garfield D.A."/>
            <person name="Garvin B.E."/>
            <person name="Gibson G."/>
            <person name="Gilbert D."/>
            <person name="Gnerre S."/>
            <person name="Godfrey J."/>
            <person name="Good R."/>
            <person name="Gotea V."/>
            <person name="Gravely B."/>
            <person name="Greenberg A.J."/>
            <person name="Griffiths-Jones S."/>
            <person name="Gross S."/>
            <person name="Guigo R."/>
            <person name="Gustafson E.A."/>
            <person name="Haerty W."/>
            <person name="Hahn M.W."/>
            <person name="Halligan D.L."/>
            <person name="Halpern A.L."/>
            <person name="Halter G.M."/>
            <person name="Han M.V."/>
            <person name="Heger A."/>
            <person name="Hillier L."/>
            <person name="Hinrichs A.S."/>
            <person name="Holmes I."/>
            <person name="Hoskins R.A."/>
            <person name="Hubisz M.J."/>
            <person name="Hultmark D."/>
            <person name="Huntley M.A."/>
            <person name="Jaffe D.B."/>
            <person name="Jagadeeshan S."/>
            <person name="Jeck W.R."/>
            <person name="Johnson J."/>
            <person name="Jones C.D."/>
            <person name="Jordan W.C."/>
            <person name="Karpen G.H."/>
            <person name="Kataoka E."/>
            <person name="Keightley P.D."/>
            <person name="Kheradpour P."/>
            <person name="Kirkness E.F."/>
            <person name="Koerich L.B."/>
            <person name="Kristiansen K."/>
            <person name="Kudrna D."/>
            <person name="Kulathinal R.J."/>
            <person name="Kumar S."/>
            <person name="Kwok R."/>
            <person name="Lander E."/>
            <person name="Langley C.H."/>
            <person name="Lapoint R."/>
            <person name="Lazzaro B.P."/>
            <person name="Lee S.J."/>
            <person name="Levesque L."/>
            <person name="Li R."/>
            <person name="Lin C.F."/>
            <person name="Lin M.F."/>
            <person name="Lindblad-Toh K."/>
            <person name="Llopart A."/>
            <person name="Long M."/>
            <person name="Low L."/>
            <person name="Lozovsky E."/>
            <person name="Lu J."/>
            <person name="Luo M."/>
            <person name="Machado C.A."/>
            <person name="Makalowski W."/>
            <person name="Marzo M."/>
            <person name="Matsuda M."/>
            <person name="Matzkin L."/>
            <person name="McAllister B."/>
            <person name="McBride C.S."/>
            <person name="McKernan B."/>
            <person name="McKernan K."/>
            <person name="Mendez-Lago M."/>
            <person name="Minx P."/>
            <person name="Mollenhauer M.U."/>
            <person name="Montooth K."/>
            <person name="Mount S.M."/>
            <person name="Mu X."/>
            <person name="Myers E."/>
            <person name="Negre B."/>
            <person name="Newfeld S."/>
            <person name="Nielsen R."/>
            <person name="Noor M.A."/>
            <person name="O'Grady P."/>
            <person name="Pachter L."/>
            <person name="Papaceit M."/>
            <person name="Parisi M.J."/>
            <person name="Parisi M."/>
            <person name="Parts L."/>
            <person name="Pedersen J.S."/>
            <person name="Pesole G."/>
            <person name="Phillippy A.M."/>
            <person name="Ponting C.P."/>
            <person name="Pop M."/>
            <person name="Porcelli D."/>
            <person name="Powell J.R."/>
            <person name="Prohaska S."/>
            <person name="Pruitt K."/>
            <person name="Puig M."/>
            <person name="Quesneville H."/>
            <person name="Ram K.R."/>
            <person name="Rand D."/>
            <person name="Rasmussen M.D."/>
            <person name="Reed L.K."/>
            <person name="Reenan R."/>
            <person name="Reily A."/>
            <person name="Remington K.A."/>
            <person name="Rieger T.T."/>
            <person name="Ritchie M.G."/>
            <person name="Robin C."/>
            <person name="Rogers Y.H."/>
            <person name="Rohde C."/>
            <person name="Rozas J."/>
            <person name="Rubenfield M.J."/>
            <person name="Ruiz A."/>
            <person name="Russo S."/>
            <person name="Salzberg S.L."/>
            <person name="Sanchez-Gracia A."/>
            <person name="Saranga D.J."/>
            <person name="Sato H."/>
            <person name="Schaeffer S.W."/>
            <person name="Schatz M.C."/>
            <person name="Schlenke T."/>
            <person name="Schwartz R."/>
            <person name="Segarra C."/>
            <person name="Singh R.S."/>
            <person name="Sirot L."/>
            <person name="Sirota M."/>
            <person name="Sisneros N.B."/>
            <person name="Smith C.D."/>
            <person name="Smith T.F."/>
            <person name="Spieth J."/>
            <person name="Stage D.E."/>
            <person name="Stark A."/>
            <person name="Stephan W."/>
            <person name="Strausberg R.L."/>
            <person name="Strempel S."/>
            <person name="Sturgill D."/>
            <person name="Sutton G."/>
            <person name="Sutton G.G."/>
            <person name="Tao W."/>
            <person name="Teichmann S."/>
            <person name="Tobari Y.N."/>
            <person name="Tomimura Y."/>
            <person name="Tsolas J.M."/>
            <person name="Valente V.L."/>
            <person name="Venter E."/>
            <person name="Venter J.C."/>
            <person name="Vicario S."/>
            <person name="Vieira F.G."/>
            <person name="Vilella A.J."/>
            <person name="Villasante A."/>
            <person name="Walenz B."/>
            <person name="Wang J."/>
            <person name="Wasserman M."/>
            <person name="Watts T."/>
            <person name="Wilson D."/>
            <person name="Wilson R.K."/>
            <person name="Wing R.A."/>
            <person name="Wolfner M.F."/>
            <person name="Wong A."/>
            <person name="Wong G.K."/>
            <person name="Wu C.I."/>
            <person name="Wu G."/>
            <person name="Yamamoto D."/>
            <person name="Yang H.P."/>
            <person name="Yang S.P."/>
            <person name="Yorke J.A."/>
            <person name="Yoshida K."/>
            <person name="Zdobnov E."/>
            <person name="Zhang P."/>
            <person name="Zhang Y."/>
            <person name="Zimin A.V."/>
            <person name="Baldwin J."/>
            <person name="Abdouelleil A."/>
            <person name="Abdulkadir J."/>
            <person name="Abebe A."/>
            <person name="Abera B."/>
            <person name="Abreu J."/>
            <person name="Acer S.C."/>
            <person name="Aftuck L."/>
            <person name="Alexander A."/>
            <person name="An P."/>
            <person name="Anderson E."/>
            <person name="Anderson S."/>
            <person name="Arachi H."/>
            <person name="Azer M."/>
            <person name="Bachantsang P."/>
            <person name="Barry A."/>
            <person name="Bayul T."/>
            <person name="Berlin A."/>
            <person name="Bessette D."/>
            <person name="Bloom T."/>
            <person name="Blye J."/>
            <person name="Boguslavskiy L."/>
            <person name="Bonnet C."/>
            <person name="Boukhgalter B."/>
            <person name="Bourzgui I."/>
            <person name="Brown A."/>
            <person name="Cahill P."/>
            <person name="Channer S."/>
            <person name="Cheshatsang Y."/>
            <person name="Chuda L."/>
            <person name="Citroen M."/>
            <person name="Collymore A."/>
            <person name="Cooke P."/>
            <person name="Costello M."/>
            <person name="D'Aco K."/>
            <person name="Daza R."/>
            <person name="De Haan G."/>
            <person name="DeGray S."/>
            <person name="DeMaso C."/>
            <person name="Dhargay N."/>
            <person name="Dooley K."/>
            <person name="Dooley E."/>
            <person name="Doricent M."/>
            <person name="Dorje P."/>
            <person name="Dorjee K."/>
            <person name="Dupes A."/>
            <person name="Elong R."/>
            <person name="Falk J."/>
            <person name="Farina A."/>
            <person name="Faro S."/>
            <person name="Ferguson D."/>
            <person name="Fisher S."/>
            <person name="Foley C.D."/>
            <person name="Franke A."/>
            <person name="Friedrich D."/>
            <person name="Gadbois L."/>
            <person name="Gearin G."/>
            <person name="Gearin C.R."/>
            <person name="Giannoukos G."/>
            <person name="Goode T."/>
            <person name="Graham J."/>
            <person name="Grandbois E."/>
            <person name="Grewal S."/>
            <person name="Gyaltsen K."/>
            <person name="Hafez N."/>
            <person name="Hagos B."/>
            <person name="Hall J."/>
            <person name="Henson C."/>
            <person name="Hollinger A."/>
            <person name="Honan T."/>
            <person name="Huard M.D."/>
            <person name="Hughes L."/>
            <person name="Hurhula B."/>
            <person name="Husby M.E."/>
            <person name="Kamat A."/>
            <person name="Kanga B."/>
            <person name="Kashin S."/>
            <person name="Khazanovich D."/>
            <person name="Kisner P."/>
            <person name="Lance K."/>
            <person name="Lara M."/>
            <person name="Lee W."/>
            <person name="Lennon N."/>
            <person name="Letendre F."/>
            <person name="LeVine R."/>
            <person name="Lipovsky A."/>
            <person name="Liu X."/>
            <person name="Liu J."/>
            <person name="Liu S."/>
            <person name="Lokyitsang T."/>
            <person name="Lokyitsang Y."/>
            <person name="Lubonja R."/>
            <person name="Lui A."/>
            <person name="MacDonald P."/>
            <person name="Magnisalis V."/>
            <person name="Maru K."/>
            <person name="Matthews C."/>
            <person name="McCusker W."/>
            <person name="McDonough S."/>
            <person name="Mehta T."/>
            <person name="Meldrim J."/>
            <person name="Meneus L."/>
            <person name="Mihai O."/>
            <person name="Mihalev A."/>
            <person name="Mihova T."/>
            <person name="Mittelman R."/>
            <person name="Mlenga V."/>
            <person name="Montmayeur A."/>
            <person name="Mulrain L."/>
            <person name="Navidi A."/>
            <person name="Naylor J."/>
            <person name="Negash T."/>
            <person name="Nguyen T."/>
            <person name="Nguyen N."/>
            <person name="Nicol R."/>
            <person name="Norbu C."/>
            <person name="Norbu N."/>
            <person name="Novod N."/>
            <person name="O'Neill B."/>
            <person name="Osman S."/>
            <person name="Markiewicz E."/>
            <person name="Oyono O.L."/>
            <person name="Patti C."/>
            <person name="Phunkhang P."/>
            <person name="Pierre F."/>
            <person name="Priest M."/>
            <person name="Raghuraman S."/>
            <person name="Rege F."/>
            <person name="Reyes R."/>
            <person name="Rise C."/>
            <person name="Rogov P."/>
            <person name="Ross K."/>
            <person name="Ryan E."/>
            <person name="Settipalli S."/>
            <person name="Shea T."/>
            <person name="Sherpa N."/>
            <person name="Shi L."/>
            <person name="Shih D."/>
            <person name="Sparrow T."/>
            <person name="Spaulding J."/>
            <person name="Stalker J."/>
            <person name="Stange-Thomann N."/>
            <person name="Stavropoulos S."/>
            <person name="Stone C."/>
            <person name="Strader C."/>
            <person name="Tesfaye S."/>
            <person name="Thomson T."/>
            <person name="Thoulutsang Y."/>
            <person name="Thoulutsang D."/>
            <person name="Topham K."/>
            <person name="Topping I."/>
            <person name="Tsamla T."/>
            <person name="Vassiliev H."/>
            <person name="Vo A."/>
            <person name="Wangchuk T."/>
            <person name="Wangdi T."/>
            <person name="Weiand M."/>
            <person name="Wilkinson J."/>
            <person name="Wilson A."/>
            <person name="Yadav S."/>
            <person name="Young G."/>
            <person name="Yu Q."/>
            <person name="Zembek L."/>
            <person name="Zhong D."/>
            <person name="Zimmer A."/>
            <person name="Zwirko Z."/>
            <person name="Jaffe D.B."/>
            <person name="Alvarez P."/>
            <person name="Brockman W."/>
            <person name="Butler J."/>
            <person name="Chin C."/>
            <person name="Gnerre S."/>
            <person name="Grabherr M."/>
            <person name="Kleber M."/>
            <person name="Mauceli E."/>
            <person name="MacCallum I."/>
        </authorList>
    </citation>
    <scope>NUCLEOTIDE SEQUENCE [LARGE SCALE GENOMIC DNA]</scope>
    <source>
        <strain evidence="4">MSH-3 / Tucson 14011-0111.49</strain>
    </source>
</reference>
<evidence type="ECO:0000313" key="3">
    <source>
        <dbReference type="EMBL" id="EDW30560.1"/>
    </source>
</evidence>
<organism evidence="4">
    <name type="scientific">Drosophila persimilis</name>
    <name type="common">Fruit fly</name>
    <dbReference type="NCBI Taxonomy" id="7234"/>
    <lineage>
        <taxon>Eukaryota</taxon>
        <taxon>Metazoa</taxon>
        <taxon>Ecdysozoa</taxon>
        <taxon>Arthropoda</taxon>
        <taxon>Hexapoda</taxon>
        <taxon>Insecta</taxon>
        <taxon>Pterygota</taxon>
        <taxon>Neoptera</taxon>
        <taxon>Endopterygota</taxon>
        <taxon>Diptera</taxon>
        <taxon>Brachycera</taxon>
        <taxon>Muscomorpha</taxon>
        <taxon>Ephydroidea</taxon>
        <taxon>Drosophilidae</taxon>
        <taxon>Drosophila</taxon>
        <taxon>Sophophora</taxon>
    </lineage>
</organism>
<feature type="domain" description="Small ribosomal subunit protein eS4 central region" evidence="2">
    <location>
        <begin position="6"/>
        <end position="45"/>
    </location>
</feature>
<protein>
    <submittedName>
        <fullName evidence="3">GL26779</fullName>
    </submittedName>
</protein>
<feature type="region of interest" description="Disordered" evidence="1">
    <location>
        <begin position="115"/>
        <end position="135"/>
    </location>
</feature>
<gene>
    <name evidence="3" type="primary">Dper\GL26779</name>
    <name evidence="3" type="ORF">Dper_GL26779</name>
</gene>
<keyword evidence="4" id="KW-1185">Reference proteome</keyword>
<sequence>MTLEQTAKHFLLVYDVKGLFSIHIIAAVEVKYKLCKIKKNQWGRGCSHHPTPILSSMPTTPNRLTDTDITFDSVNDHRRQEFVGTCGHRCYPGSFEVVHIKDRPFEKRVLPHLPSQGQRLSISEERHQDRDRDRS</sequence>
<proteinExistence type="predicted"/>
<dbReference type="PhylomeDB" id="B4H2J3"/>
<dbReference type="STRING" id="7234.B4H2J3"/>
<evidence type="ECO:0000313" key="4">
    <source>
        <dbReference type="Proteomes" id="UP000008744"/>
    </source>
</evidence>
<dbReference type="eggNOG" id="KOG0378">
    <property type="taxonomic scope" value="Eukaryota"/>
</dbReference>
<evidence type="ECO:0000259" key="2">
    <source>
        <dbReference type="Pfam" id="PF00900"/>
    </source>
</evidence>
<feature type="compositionally biased region" description="Basic and acidic residues" evidence="1">
    <location>
        <begin position="122"/>
        <end position="135"/>
    </location>
</feature>